<gene>
    <name evidence="5" type="ORF">SAMN05216386_2619</name>
</gene>
<evidence type="ECO:0000256" key="2">
    <source>
        <dbReference type="ARBA" id="ARBA00022747"/>
    </source>
</evidence>
<comment type="similarity">
    <text evidence="1">Belongs to the type-I restriction system S methylase family.</text>
</comment>
<dbReference type="PANTHER" id="PTHR30408">
    <property type="entry name" value="TYPE-1 RESTRICTION ENZYME ECOKI SPECIFICITY PROTEIN"/>
    <property type="match status" value="1"/>
</dbReference>
<keyword evidence="3" id="KW-0238">DNA-binding</keyword>
<evidence type="ECO:0000313" key="6">
    <source>
        <dbReference type="Proteomes" id="UP000183107"/>
    </source>
</evidence>
<protein>
    <submittedName>
        <fullName evidence="5">Type I restriction enzyme, S subunit</fullName>
    </submittedName>
</protein>
<accession>A0A1I5EDB7</accession>
<keyword evidence="6" id="KW-1185">Reference proteome</keyword>
<dbReference type="InterPro" id="IPR052021">
    <property type="entry name" value="Type-I_RS_S_subunit"/>
</dbReference>
<dbReference type="Pfam" id="PF01420">
    <property type="entry name" value="Methylase_S"/>
    <property type="match status" value="2"/>
</dbReference>
<dbReference type="PANTHER" id="PTHR30408:SF12">
    <property type="entry name" value="TYPE I RESTRICTION ENZYME MJAVIII SPECIFICITY SUBUNIT"/>
    <property type="match status" value="1"/>
</dbReference>
<dbReference type="GO" id="GO:0009307">
    <property type="term" value="P:DNA restriction-modification system"/>
    <property type="evidence" value="ECO:0007669"/>
    <property type="project" value="UniProtKB-KW"/>
</dbReference>
<dbReference type="RefSeq" id="WP_218145037.1">
    <property type="nucleotide sequence ID" value="NZ_FOVJ01000007.1"/>
</dbReference>
<evidence type="ECO:0000259" key="4">
    <source>
        <dbReference type="Pfam" id="PF01420"/>
    </source>
</evidence>
<feature type="domain" description="Type I restriction modification DNA specificity" evidence="4">
    <location>
        <begin position="242"/>
        <end position="412"/>
    </location>
</feature>
<reference evidence="6" key="1">
    <citation type="submission" date="2016-10" db="EMBL/GenBank/DDBJ databases">
        <authorList>
            <person name="Varghese N."/>
        </authorList>
    </citation>
    <scope>NUCLEOTIDE SEQUENCE [LARGE SCALE GENOMIC DNA]</scope>
    <source>
        <strain evidence="6">Nsp8</strain>
    </source>
</reference>
<evidence type="ECO:0000256" key="1">
    <source>
        <dbReference type="ARBA" id="ARBA00010923"/>
    </source>
</evidence>
<dbReference type="InterPro" id="IPR000055">
    <property type="entry name" value="Restrct_endonuc_typeI_TRD"/>
</dbReference>
<dbReference type="CDD" id="cd17521">
    <property type="entry name" value="RMtype1_S_Sau13435ORF2165P_TRD2-CR2_like"/>
    <property type="match status" value="1"/>
</dbReference>
<evidence type="ECO:0000256" key="3">
    <source>
        <dbReference type="ARBA" id="ARBA00023125"/>
    </source>
</evidence>
<evidence type="ECO:0000313" key="5">
    <source>
        <dbReference type="EMBL" id="SFO09618.1"/>
    </source>
</evidence>
<dbReference type="InterPro" id="IPR044946">
    <property type="entry name" value="Restrct_endonuc_typeI_TRD_sf"/>
</dbReference>
<dbReference type="Gene3D" id="1.10.287.1120">
    <property type="entry name" value="Bipartite methylase S protein"/>
    <property type="match status" value="1"/>
</dbReference>
<name>A0A1I5EDB7_9PROT</name>
<keyword evidence="2" id="KW-0680">Restriction system</keyword>
<dbReference type="GO" id="GO:0003677">
    <property type="term" value="F:DNA binding"/>
    <property type="evidence" value="ECO:0007669"/>
    <property type="project" value="UniProtKB-KW"/>
</dbReference>
<dbReference type="EMBL" id="FOVJ01000007">
    <property type="protein sequence ID" value="SFO09618.1"/>
    <property type="molecule type" value="Genomic_DNA"/>
</dbReference>
<feature type="domain" description="Type I restriction modification DNA specificity" evidence="4">
    <location>
        <begin position="57"/>
        <end position="205"/>
    </location>
</feature>
<dbReference type="Gene3D" id="3.90.220.20">
    <property type="entry name" value="DNA methylase specificity domains"/>
    <property type="match status" value="2"/>
</dbReference>
<sequence>MSKENNKKWALVPRLRFPEFRDREGWTAVPMGSLLARNPEYGVNAPAVPYSKNLPTYFRITDINEGGRFLSKTKVSVDIAAIDDNYLELGDIVLARTGASVGKSYRYRKEDGRLVFAGFLIRIKPEPKKVNSIFLANFLTTNQYWSWVDVASARSGQPGINGTEYSSLLVPVPSSDADGNGLSEQQRIAGCLSSIDELIMGEIQKLDTLKTYKKGLMQQLFPREGETVPRLRFPEFQNAGRWAVAKLGEKSTVVRGGSPRPIDSYLTHEEDGLNWLKIGDVDKESKFIEKTEEKVIPAALGNTRQIHPGDLILSNSMSFGRPYISKIVSCIHDGWLAITDIREQVSPEFLYYVLCSSTSQVYFQSLAAGSGVKNLNADTIKQLAISFPGRAEQLRISDCFAYLDDLIARQIRKITLLRQHKQGLMQSLFPTVDIDAT</sequence>
<dbReference type="AlphaFoldDB" id="A0A1I5EDB7"/>
<dbReference type="CDD" id="cd17283">
    <property type="entry name" value="RMtype1_S_Hpy180ORF7835P_TRD2-CR2_like"/>
    <property type="match status" value="1"/>
</dbReference>
<dbReference type="SUPFAM" id="SSF116734">
    <property type="entry name" value="DNA methylase specificity domain"/>
    <property type="match status" value="2"/>
</dbReference>
<proteinExistence type="inferred from homology"/>
<dbReference type="Proteomes" id="UP000183107">
    <property type="component" value="Unassembled WGS sequence"/>
</dbReference>
<organism evidence="5 6">
    <name type="scientific">Nitrosospira briensis</name>
    <dbReference type="NCBI Taxonomy" id="35799"/>
    <lineage>
        <taxon>Bacteria</taxon>
        <taxon>Pseudomonadati</taxon>
        <taxon>Pseudomonadota</taxon>
        <taxon>Betaproteobacteria</taxon>
        <taxon>Nitrosomonadales</taxon>
        <taxon>Nitrosomonadaceae</taxon>
        <taxon>Nitrosospira</taxon>
    </lineage>
</organism>